<dbReference type="AlphaFoldDB" id="U5QCA0"/>
<feature type="domain" description="Solute-binding protein family 5" evidence="5">
    <location>
        <begin position="73"/>
        <end position="404"/>
    </location>
</feature>
<dbReference type="HOGENOM" id="CLU_017028_8_6_3"/>
<dbReference type="KEGG" id="glj:GKIL_0244"/>
<evidence type="ECO:0000256" key="4">
    <source>
        <dbReference type="SAM" id="SignalP"/>
    </source>
</evidence>
<proteinExistence type="inferred from homology"/>
<organism evidence="6 7">
    <name type="scientific">Gloeobacter kilaueensis (strain ATCC BAA-2537 / CCAP 1431/1 / ULC 316 / JS1)</name>
    <dbReference type="NCBI Taxonomy" id="1183438"/>
    <lineage>
        <taxon>Bacteria</taxon>
        <taxon>Bacillati</taxon>
        <taxon>Cyanobacteriota</taxon>
        <taxon>Cyanophyceae</taxon>
        <taxon>Gloeobacterales</taxon>
        <taxon>Gloeobacteraceae</taxon>
        <taxon>Gloeobacter</taxon>
    </lineage>
</organism>
<feature type="chain" id="PRO_5004663562" evidence="4">
    <location>
        <begin position="20"/>
        <end position="529"/>
    </location>
</feature>
<dbReference type="SUPFAM" id="SSF53850">
    <property type="entry name" value="Periplasmic binding protein-like II"/>
    <property type="match status" value="1"/>
</dbReference>
<dbReference type="Gene3D" id="3.40.190.10">
    <property type="entry name" value="Periplasmic binding protein-like II"/>
    <property type="match status" value="1"/>
</dbReference>
<evidence type="ECO:0000313" key="6">
    <source>
        <dbReference type="EMBL" id="AGY56491.1"/>
    </source>
</evidence>
<keyword evidence="3 4" id="KW-0732">Signal</keyword>
<dbReference type="Pfam" id="PF00496">
    <property type="entry name" value="SBP_bac_5"/>
    <property type="match status" value="1"/>
</dbReference>
<evidence type="ECO:0000256" key="2">
    <source>
        <dbReference type="ARBA" id="ARBA00022448"/>
    </source>
</evidence>
<sequence length="529" mass="57049">MRPFLALAAALLLAGCSSAIPLSTRPVSGGILALTLTGDPATFNPALARTGSALEVSGLLFAGLLMVDAQGQFQPDLATGFQTLEGGRRYRVNLRPGLVWSDGAALTSADVVFSYSRVYRDRRAQRSLDLQFKMSAIDDESVEFVLPRADSDFAAYLTLPVLPAHAFKDRTDPLAAWGLDTDPTSLPVSGPFQISRYTPGQNLQLTANPRYWRQPGGPYLAAITCAIVPDRAAALTRFRSGTSDAYRLVSEDYASLSAAQGKGRFVLVNGGTEPPVYLAFNLNPPATAGDGVAGTALRRALALAIDRRQLVQDALFATGEPGQGKFDPKQAKAQLVAAGFKPGQGQPPAFELVVNGDDPLQLRLANSVGEQLKAVGLSATIRPLPKLALRNRILKTRQWQAAVVDLKTLGADPRVGDRFWRSDSPWHFFNLPASDRKDWRASDWERQIDATFDAPDPQAGRMRREQLLVAQQPLIELVRPLAIAAIRTDVREGRFSAVESAYTGRILANIWQVQKAPPADAGSASTPGN</sequence>
<dbReference type="GO" id="GO:0015833">
    <property type="term" value="P:peptide transport"/>
    <property type="evidence" value="ECO:0007669"/>
    <property type="project" value="TreeGrafter"/>
</dbReference>
<comment type="similarity">
    <text evidence="1">Belongs to the bacterial solute-binding protein 5 family.</text>
</comment>
<feature type="signal peptide" evidence="4">
    <location>
        <begin position="1"/>
        <end position="19"/>
    </location>
</feature>
<gene>
    <name evidence="6" type="ORF">GKIL_0244</name>
</gene>
<keyword evidence="2" id="KW-0813">Transport</keyword>
<dbReference type="InterPro" id="IPR000914">
    <property type="entry name" value="SBP_5_dom"/>
</dbReference>
<dbReference type="Gene3D" id="3.10.105.10">
    <property type="entry name" value="Dipeptide-binding Protein, Domain 3"/>
    <property type="match status" value="1"/>
</dbReference>
<dbReference type="PROSITE" id="PS51257">
    <property type="entry name" value="PROKAR_LIPOPROTEIN"/>
    <property type="match status" value="1"/>
</dbReference>
<dbReference type="PANTHER" id="PTHR30290">
    <property type="entry name" value="PERIPLASMIC BINDING COMPONENT OF ABC TRANSPORTER"/>
    <property type="match status" value="1"/>
</dbReference>
<dbReference type="Proteomes" id="UP000017396">
    <property type="component" value="Chromosome"/>
</dbReference>
<dbReference type="GO" id="GO:1904680">
    <property type="term" value="F:peptide transmembrane transporter activity"/>
    <property type="evidence" value="ECO:0007669"/>
    <property type="project" value="TreeGrafter"/>
</dbReference>
<evidence type="ECO:0000313" key="7">
    <source>
        <dbReference type="Proteomes" id="UP000017396"/>
    </source>
</evidence>
<dbReference type="PANTHER" id="PTHR30290:SF9">
    <property type="entry name" value="OLIGOPEPTIDE-BINDING PROTEIN APPA"/>
    <property type="match status" value="1"/>
</dbReference>
<keyword evidence="7" id="KW-1185">Reference proteome</keyword>
<evidence type="ECO:0000256" key="1">
    <source>
        <dbReference type="ARBA" id="ARBA00005695"/>
    </source>
</evidence>
<reference evidence="6 7" key="1">
    <citation type="journal article" date="2013" name="PLoS ONE">
        <title>Cultivation and Complete Genome Sequencing of Gloeobacter kilaueensis sp. nov., from a Lava Cave in Kilauea Caldera, Hawai'i.</title>
        <authorList>
            <person name="Saw J.H."/>
            <person name="Schatz M."/>
            <person name="Brown M.V."/>
            <person name="Kunkel D.D."/>
            <person name="Foster J.S."/>
            <person name="Shick H."/>
            <person name="Christensen S."/>
            <person name="Hou S."/>
            <person name="Wan X."/>
            <person name="Donachie S.P."/>
        </authorList>
    </citation>
    <scope>NUCLEOTIDE SEQUENCE [LARGE SCALE GENOMIC DNA]</scope>
    <source>
        <strain evidence="7">JS</strain>
    </source>
</reference>
<evidence type="ECO:0000259" key="5">
    <source>
        <dbReference type="Pfam" id="PF00496"/>
    </source>
</evidence>
<accession>U5QCA0</accession>
<dbReference type="EMBL" id="CP003587">
    <property type="protein sequence ID" value="AGY56491.1"/>
    <property type="molecule type" value="Genomic_DNA"/>
</dbReference>
<dbReference type="eggNOG" id="COG0747">
    <property type="taxonomic scope" value="Bacteria"/>
</dbReference>
<dbReference type="InterPro" id="IPR039424">
    <property type="entry name" value="SBP_5"/>
</dbReference>
<evidence type="ECO:0000256" key="3">
    <source>
        <dbReference type="ARBA" id="ARBA00022729"/>
    </source>
</evidence>
<dbReference type="STRING" id="1183438.GKIL_0244"/>
<dbReference type="RefSeq" id="WP_023171499.1">
    <property type="nucleotide sequence ID" value="NC_022600.1"/>
</dbReference>
<name>U5QCA0_GLOK1</name>
<protein>
    <submittedName>
        <fullName evidence="6">Extracellular solute-binding protein family 5</fullName>
    </submittedName>
</protein>